<dbReference type="Proteomes" id="UP001165042">
    <property type="component" value="Unassembled WGS sequence"/>
</dbReference>
<evidence type="ECO:0000313" key="3">
    <source>
        <dbReference type="Proteomes" id="UP001165042"/>
    </source>
</evidence>
<accession>A0A9W6QNX4</accession>
<dbReference type="RefSeq" id="WP_285611604.1">
    <property type="nucleotide sequence ID" value="NZ_BSSD01000006.1"/>
</dbReference>
<keyword evidence="3" id="KW-1185">Reference proteome</keyword>
<reference evidence="2" key="1">
    <citation type="submission" date="2023-02" db="EMBL/GenBank/DDBJ databases">
        <title>Actinokineospora globicatena NBRC 15670.</title>
        <authorList>
            <person name="Ichikawa N."/>
            <person name="Sato H."/>
            <person name="Tonouchi N."/>
        </authorList>
    </citation>
    <scope>NUCLEOTIDE SEQUENCE</scope>
    <source>
        <strain evidence="2">NBRC 15670</strain>
    </source>
</reference>
<dbReference type="PANTHER" id="PTHR18964">
    <property type="entry name" value="ROK (REPRESSOR, ORF, KINASE) FAMILY"/>
    <property type="match status" value="1"/>
</dbReference>
<comment type="caution">
    <text evidence="2">The sequence shown here is derived from an EMBL/GenBank/DDBJ whole genome shotgun (WGS) entry which is preliminary data.</text>
</comment>
<dbReference type="EMBL" id="BSSD01000006">
    <property type="protein sequence ID" value="GLW93240.1"/>
    <property type="molecule type" value="Genomic_DNA"/>
</dbReference>
<protein>
    <recommendedName>
        <fullName evidence="4">Glucokinase</fullName>
    </recommendedName>
</protein>
<comment type="similarity">
    <text evidence="1">Belongs to the ROK (NagC/XylR) family.</text>
</comment>
<dbReference type="Pfam" id="PF00480">
    <property type="entry name" value="ROK"/>
    <property type="match status" value="1"/>
</dbReference>
<sequence length="338" mass="35325">MTAQATVIDVGGTHVRWASWTPEGGLRDRRGLASPTFRTHPDLTVPQLRQRLVDVICDAVPAAGVAGVSFGAAMDQRDGTVYASAPLWGPHEDPFDLLGSLRAVRSDVDWHVVNDVTAALLHVASSPLCARDRKVLLATISTGIAARTIDRRSRRIPLDGSGLQGEIGHLPATASVAGEAVSLPCDCGQLGHVSAYSSGPGIARVAQVLRERRPASWAASALGRSVRPWEETFASAVHSGDSLAVELLATVAAPVADVLRTALCLDPDLDRIILTGGVAHALGEHYRTALLARLADEGLYLTSKYTPDWIADRIVVSPAGEADCLVGAGIAALAGVGA</sequence>
<gene>
    <name evidence="2" type="ORF">Aglo03_40560</name>
</gene>
<dbReference type="InterPro" id="IPR000600">
    <property type="entry name" value="ROK"/>
</dbReference>
<evidence type="ECO:0000313" key="2">
    <source>
        <dbReference type="EMBL" id="GLW93240.1"/>
    </source>
</evidence>
<dbReference type="Gene3D" id="3.30.420.40">
    <property type="match status" value="2"/>
</dbReference>
<evidence type="ECO:0008006" key="4">
    <source>
        <dbReference type="Google" id="ProtNLM"/>
    </source>
</evidence>
<dbReference type="AlphaFoldDB" id="A0A9W6QNX4"/>
<dbReference type="InterPro" id="IPR043129">
    <property type="entry name" value="ATPase_NBD"/>
</dbReference>
<evidence type="ECO:0000256" key="1">
    <source>
        <dbReference type="ARBA" id="ARBA00006479"/>
    </source>
</evidence>
<name>A0A9W6QNX4_9PSEU</name>
<dbReference type="SUPFAM" id="SSF53067">
    <property type="entry name" value="Actin-like ATPase domain"/>
    <property type="match status" value="1"/>
</dbReference>
<proteinExistence type="inferred from homology"/>
<dbReference type="PANTHER" id="PTHR18964:SF149">
    <property type="entry name" value="BIFUNCTIONAL UDP-N-ACETYLGLUCOSAMINE 2-EPIMERASE_N-ACETYLMANNOSAMINE KINASE"/>
    <property type="match status" value="1"/>
</dbReference>
<organism evidence="2 3">
    <name type="scientific">Actinokineospora globicatena</name>
    <dbReference type="NCBI Taxonomy" id="103729"/>
    <lineage>
        <taxon>Bacteria</taxon>
        <taxon>Bacillati</taxon>
        <taxon>Actinomycetota</taxon>
        <taxon>Actinomycetes</taxon>
        <taxon>Pseudonocardiales</taxon>
        <taxon>Pseudonocardiaceae</taxon>
        <taxon>Actinokineospora</taxon>
    </lineage>
</organism>